<proteinExistence type="predicted"/>
<dbReference type="SUPFAM" id="SSF55729">
    <property type="entry name" value="Acyl-CoA N-acyltransferases (Nat)"/>
    <property type="match status" value="1"/>
</dbReference>
<name>A0A376BKI4_9NEIS</name>
<dbReference type="InterPro" id="IPR016181">
    <property type="entry name" value="Acyl_CoA_acyltransferase"/>
</dbReference>
<evidence type="ECO:0000313" key="2">
    <source>
        <dbReference type="Proteomes" id="UP000254209"/>
    </source>
</evidence>
<sequence>MIYLNLDNDWVMIMPYLTFQAACRDDDEALRQLLRDNPMQGGISVSFCREPSYFDACSVQGETADVFVGKDTRTGALAGVGARYGFPAFINGEIRSLAYLADLRVQAAYRNGVHLRRAYDFLRQQHQKQPYAIYTSMILKDNQTALRTIASARAGLPPYHAQGLVHTPMLLLAWQKPPIQADCTVRRATMQDWSQIVSFLNREYARFQFAPYYREADWFNHRFRGLNMDDIYLACRDGVIIGTLALWQQSAFRQIRVADYQGVWRWLCPMYNALAMFSSLTPLPEQGGILRCAYLALAAVEHDDLNVFRALLRHVYRVACGKGLHYLVGSLHERHPLLPAFNDYAKIDAGGYLFTVQFDNEMLALDGRVPFVEAAAL</sequence>
<organism evidence="1 2">
    <name type="scientific">Alysiella crassa</name>
    <dbReference type="NCBI Taxonomy" id="153491"/>
    <lineage>
        <taxon>Bacteria</taxon>
        <taxon>Pseudomonadati</taxon>
        <taxon>Pseudomonadota</taxon>
        <taxon>Betaproteobacteria</taxon>
        <taxon>Neisseriales</taxon>
        <taxon>Neisseriaceae</taxon>
        <taxon>Alysiella</taxon>
    </lineage>
</organism>
<dbReference type="STRING" id="1120980.GCA_000745955_02285"/>
<reference evidence="1 2" key="1">
    <citation type="submission" date="2018-06" db="EMBL/GenBank/DDBJ databases">
        <authorList>
            <consortium name="Pathogen Informatics"/>
            <person name="Doyle S."/>
        </authorList>
    </citation>
    <scope>NUCLEOTIDE SEQUENCE [LARGE SCALE GENOMIC DNA]</scope>
    <source>
        <strain evidence="1 2">NCTC10283</strain>
    </source>
</reference>
<dbReference type="EMBL" id="UFSO01000002">
    <property type="protein sequence ID" value="SSY70287.1"/>
    <property type="molecule type" value="Genomic_DNA"/>
</dbReference>
<dbReference type="Proteomes" id="UP000254209">
    <property type="component" value="Unassembled WGS sequence"/>
</dbReference>
<evidence type="ECO:0000313" key="1">
    <source>
        <dbReference type="EMBL" id="SSY70287.1"/>
    </source>
</evidence>
<keyword evidence="2" id="KW-1185">Reference proteome</keyword>
<protein>
    <recommendedName>
        <fullName evidence="3">N-acetyltransferase domain-containing protein</fullName>
    </recommendedName>
</protein>
<dbReference type="AlphaFoldDB" id="A0A376BKI4"/>
<accession>A0A376BKI4</accession>
<gene>
    <name evidence="1" type="ORF">NCTC10283_00370</name>
</gene>
<evidence type="ECO:0008006" key="3">
    <source>
        <dbReference type="Google" id="ProtNLM"/>
    </source>
</evidence>